<dbReference type="Proteomes" id="UP001139447">
    <property type="component" value="Unassembled WGS sequence"/>
</dbReference>
<feature type="signal peptide" evidence="2">
    <location>
        <begin position="1"/>
        <end position="23"/>
    </location>
</feature>
<gene>
    <name evidence="4" type="ORF">MMF98_04160</name>
</gene>
<evidence type="ECO:0000313" key="5">
    <source>
        <dbReference type="Proteomes" id="UP001139447"/>
    </source>
</evidence>
<reference evidence="4" key="1">
    <citation type="submission" date="2022-03" db="EMBL/GenBank/DDBJ databases">
        <authorList>
            <person name="Woo C.Y."/>
        </authorList>
    </citation>
    <scope>NUCLEOTIDE SEQUENCE</scope>
    <source>
        <strain evidence="4">CYS-02</strain>
    </source>
</reference>
<dbReference type="RefSeq" id="WP_243304619.1">
    <property type="nucleotide sequence ID" value="NZ_JALGBI010000001.1"/>
</dbReference>
<dbReference type="CDD" id="cd00146">
    <property type="entry name" value="PKD"/>
    <property type="match status" value="1"/>
</dbReference>
<evidence type="ECO:0000259" key="3">
    <source>
        <dbReference type="PROSITE" id="PS50093"/>
    </source>
</evidence>
<dbReference type="SUPFAM" id="SSF50965">
    <property type="entry name" value="Galactose oxidase, central domain"/>
    <property type="match status" value="1"/>
</dbReference>
<dbReference type="InterPro" id="IPR051210">
    <property type="entry name" value="Ub_ligase/GEF_domain"/>
</dbReference>
<dbReference type="Gene3D" id="2.130.10.30">
    <property type="entry name" value="Regulator of chromosome condensation 1/beta-lactamase-inhibitor protein II"/>
    <property type="match status" value="2"/>
</dbReference>
<proteinExistence type="predicted"/>
<evidence type="ECO:0000256" key="1">
    <source>
        <dbReference type="ARBA" id="ARBA00022737"/>
    </source>
</evidence>
<protein>
    <recommendedName>
        <fullName evidence="3">PKD domain-containing protein</fullName>
    </recommendedName>
</protein>
<dbReference type="InterPro" id="IPR058923">
    <property type="entry name" value="RCC1-like_dom"/>
</dbReference>
<dbReference type="PRINTS" id="PR00633">
    <property type="entry name" value="RCCNDNSATION"/>
</dbReference>
<feature type="domain" description="PKD" evidence="3">
    <location>
        <begin position="42"/>
        <end position="127"/>
    </location>
</feature>
<dbReference type="AlphaFoldDB" id="A0A9X1VXL0"/>
<organism evidence="4 5">
    <name type="scientific">Variovorax terrae</name>
    <dbReference type="NCBI Taxonomy" id="2923278"/>
    <lineage>
        <taxon>Bacteria</taxon>
        <taxon>Pseudomonadati</taxon>
        <taxon>Pseudomonadota</taxon>
        <taxon>Betaproteobacteria</taxon>
        <taxon>Burkholderiales</taxon>
        <taxon>Comamonadaceae</taxon>
        <taxon>Variovorax</taxon>
    </lineage>
</organism>
<feature type="chain" id="PRO_5040966360" description="PKD domain-containing protein" evidence="2">
    <location>
        <begin position="24"/>
        <end position="482"/>
    </location>
</feature>
<dbReference type="PANTHER" id="PTHR22870:SF408">
    <property type="entry name" value="OS09G0560450 PROTEIN"/>
    <property type="match status" value="1"/>
</dbReference>
<name>A0A9X1VXL0_9BURK</name>
<dbReference type="SUPFAM" id="SSF50985">
    <property type="entry name" value="RCC1/BLIP-II"/>
    <property type="match status" value="1"/>
</dbReference>
<dbReference type="Pfam" id="PF25390">
    <property type="entry name" value="WD40_RLD"/>
    <property type="match status" value="1"/>
</dbReference>
<dbReference type="PROSITE" id="PS50093">
    <property type="entry name" value="PKD"/>
    <property type="match status" value="1"/>
</dbReference>
<dbReference type="InterPro" id="IPR009091">
    <property type="entry name" value="RCC1/BLIP-II"/>
</dbReference>
<dbReference type="InterPro" id="IPR000601">
    <property type="entry name" value="PKD_dom"/>
</dbReference>
<dbReference type="Pfam" id="PF13540">
    <property type="entry name" value="RCC1_2"/>
    <property type="match status" value="2"/>
</dbReference>
<keyword evidence="1" id="KW-0677">Repeat</keyword>
<dbReference type="PROSITE" id="PS50012">
    <property type="entry name" value="RCC1_3"/>
    <property type="match status" value="6"/>
</dbReference>
<dbReference type="InterPro" id="IPR000408">
    <property type="entry name" value="Reg_chr_condens"/>
</dbReference>
<dbReference type="InterPro" id="IPR011043">
    <property type="entry name" value="Gal_Oxase/kelch_b-propeller"/>
</dbReference>
<comment type="caution">
    <text evidence="4">The sequence shown here is derived from an EMBL/GenBank/DDBJ whole genome shotgun (WGS) entry which is preliminary data.</text>
</comment>
<accession>A0A9X1VXL0</accession>
<dbReference type="PANTHER" id="PTHR22870">
    <property type="entry name" value="REGULATOR OF CHROMOSOME CONDENSATION"/>
    <property type="match status" value="1"/>
</dbReference>
<keyword evidence="2" id="KW-0732">Signal</keyword>
<dbReference type="EMBL" id="JALGBI010000001">
    <property type="protein sequence ID" value="MCJ0762398.1"/>
    <property type="molecule type" value="Genomic_DNA"/>
</dbReference>
<sequence>MTAPHFWRFALPFALVSSLAACGGGGGGGAGGVAAPDAITTPLSVALTAPARVVANRSYTYSATVSGGTASQFNWQWNDGSANGSTNPAPKVWYRPGSFTASLAATTSGAAGTASQVVTVATPLASGLSTNCALKNDGTVACWGLNGFGQVGDGTQTNRTTPTVVLGLSDVISVAGTIGVHACALKADRTLNCWGGNSAGQLGDGTTVDRSIPVQVTGLSGVAAAAPGANHTCAVKTDGTVSCWGANVDGQLGDGTNTSHFTAAGIAGLAGVVQLVSGWSHSCALKADGGVSCWGKNGSGQLGDGTATSRNTPTAVAGLSRVIALGAGSDHTCALKSDGTVSCWGANGNGQIGDGTASPRSAPTAVSGLSGAVALSSGLNHNCVVKGDGGLSCWGSNGAGQLGDNTAVDRSLPITVIDLIAAKWMNVAAVSAGGNQTCSLSTDGKVSCWGLNTNGQLGNGTVIGQDAPMNTTSVSGGAIFWK</sequence>
<keyword evidence="5" id="KW-1185">Reference proteome</keyword>
<evidence type="ECO:0000313" key="4">
    <source>
        <dbReference type="EMBL" id="MCJ0762398.1"/>
    </source>
</evidence>
<evidence type="ECO:0000256" key="2">
    <source>
        <dbReference type="SAM" id="SignalP"/>
    </source>
</evidence>